<proteinExistence type="inferred from homology"/>
<evidence type="ECO:0000256" key="4">
    <source>
        <dbReference type="ARBA" id="ARBA00022705"/>
    </source>
</evidence>
<evidence type="ECO:0000256" key="2">
    <source>
        <dbReference type="ARBA" id="ARBA00005334"/>
    </source>
</evidence>
<keyword evidence="5" id="KW-0238">DNA-binding</keyword>
<dbReference type="InterPro" id="IPR032705">
    <property type="entry name" value="ORC4_C"/>
</dbReference>
<evidence type="ECO:0000256" key="1">
    <source>
        <dbReference type="ARBA" id="ARBA00004123"/>
    </source>
</evidence>
<reference evidence="9" key="1">
    <citation type="submission" date="2017-02" db="UniProtKB">
        <authorList>
            <consortium name="WormBaseParasite"/>
        </authorList>
    </citation>
    <scope>IDENTIFICATION</scope>
</reference>
<evidence type="ECO:0000259" key="7">
    <source>
        <dbReference type="Pfam" id="PF14629"/>
    </source>
</evidence>
<dbReference type="SUPFAM" id="SSF52540">
    <property type="entry name" value="P-loop containing nucleoside triphosphate hydrolases"/>
    <property type="match status" value="1"/>
</dbReference>
<keyword evidence="6" id="KW-0539">Nucleus</keyword>
<organism evidence="8 9">
    <name type="scientific">Ascaris lumbricoides</name>
    <name type="common">Giant roundworm</name>
    <dbReference type="NCBI Taxonomy" id="6252"/>
    <lineage>
        <taxon>Eukaryota</taxon>
        <taxon>Metazoa</taxon>
        <taxon>Ecdysozoa</taxon>
        <taxon>Nematoda</taxon>
        <taxon>Chromadorea</taxon>
        <taxon>Rhabditida</taxon>
        <taxon>Spirurina</taxon>
        <taxon>Ascaridomorpha</taxon>
        <taxon>Ascaridoidea</taxon>
        <taxon>Ascarididae</taxon>
        <taxon>Ascaris</taxon>
    </lineage>
</organism>
<keyword evidence="4" id="KW-0235">DNA replication</keyword>
<name>A0A0M3HPV8_ASCLU</name>
<dbReference type="InterPro" id="IPR016527">
    <property type="entry name" value="ORC4"/>
</dbReference>
<evidence type="ECO:0000313" key="9">
    <source>
        <dbReference type="WBParaSite" id="ALUE_0000400801-mRNA-1"/>
    </source>
</evidence>
<keyword evidence="8" id="KW-1185">Reference proteome</keyword>
<dbReference type="AlphaFoldDB" id="A0A0M3HPV8"/>
<dbReference type="InterPro" id="IPR027417">
    <property type="entry name" value="P-loop_NTPase"/>
</dbReference>
<evidence type="ECO:0000313" key="8">
    <source>
        <dbReference type="Proteomes" id="UP000036681"/>
    </source>
</evidence>
<sequence length="410" mass="45668">MRSSSILEQVLRQLDAKFIGFDAHIQKLTDILDSFAKTNEGGSALLFGPPSCGKSSVVRKAVMKYAKDMEVVFIDGLLHTSDASALGIVDELELQLKRPYVVVVLNLEQFLVRATQVLLYKVLDATRTQPLFALCVTSRQDCTQLLEKRVRSRLSNLSLSFAQPDMTFDDFSDAFCCFLRMDGDSSNARNHNSSLDEFVNESSVVKVLKGVYNERRSYSVLKQIVATFIGFLLADGIHCISNTPECYCLLRKARDAIVPVDDVNESIISSLTLRQLCLLTCCARIVRNSRRKEFTYRSVVQNYRRLTNSYLAALSVSDDVILYKELDTLCDLALLEKSPSFTGQLAFRKTSLQVDCDLVIKCLSVFTPLPVAVSQWLQDLDKGCDVCTGGAGGSWAVAGRVDWVSRPRDA</sequence>
<dbReference type="PANTHER" id="PTHR12087">
    <property type="entry name" value="ORIGIN RECOGNITION COMPLEX SUBUNIT 4"/>
    <property type="match status" value="1"/>
</dbReference>
<comment type="similarity">
    <text evidence="2">Belongs to the ORC4 family.</text>
</comment>
<dbReference type="PANTHER" id="PTHR12087:SF0">
    <property type="entry name" value="ORIGIN RECOGNITION COMPLEX SUBUNIT 4"/>
    <property type="match status" value="1"/>
</dbReference>
<dbReference type="Pfam" id="PF14629">
    <property type="entry name" value="ORC4_C"/>
    <property type="match status" value="1"/>
</dbReference>
<dbReference type="GO" id="GO:0006270">
    <property type="term" value="P:DNA replication initiation"/>
    <property type="evidence" value="ECO:0007669"/>
    <property type="project" value="TreeGrafter"/>
</dbReference>
<evidence type="ECO:0000256" key="3">
    <source>
        <dbReference type="ARBA" id="ARBA00019083"/>
    </source>
</evidence>
<dbReference type="GO" id="GO:0003688">
    <property type="term" value="F:DNA replication origin binding"/>
    <property type="evidence" value="ECO:0007669"/>
    <property type="project" value="TreeGrafter"/>
</dbReference>
<dbReference type="Gene3D" id="3.40.50.300">
    <property type="entry name" value="P-loop containing nucleotide triphosphate hydrolases"/>
    <property type="match status" value="2"/>
</dbReference>
<evidence type="ECO:0000256" key="6">
    <source>
        <dbReference type="ARBA" id="ARBA00023242"/>
    </source>
</evidence>
<protein>
    <recommendedName>
        <fullName evidence="3">Origin recognition complex subunit 4</fullName>
    </recommendedName>
</protein>
<dbReference type="WBParaSite" id="ALUE_0000400801-mRNA-1">
    <property type="protein sequence ID" value="ALUE_0000400801-mRNA-1"/>
    <property type="gene ID" value="ALUE_0000400801"/>
</dbReference>
<accession>A0A0M3HPV8</accession>
<dbReference type="Proteomes" id="UP000036681">
    <property type="component" value="Unplaced"/>
</dbReference>
<evidence type="ECO:0000256" key="5">
    <source>
        <dbReference type="ARBA" id="ARBA00023125"/>
    </source>
</evidence>
<dbReference type="GO" id="GO:0005664">
    <property type="term" value="C:nuclear origin of replication recognition complex"/>
    <property type="evidence" value="ECO:0007669"/>
    <property type="project" value="TreeGrafter"/>
</dbReference>
<comment type="subcellular location">
    <subcellularLocation>
        <location evidence="1">Nucleus</location>
    </subcellularLocation>
</comment>
<feature type="domain" description="Origin recognition complex subunit 4 C-terminal" evidence="7">
    <location>
        <begin position="184"/>
        <end position="355"/>
    </location>
</feature>